<evidence type="ECO:0000313" key="4">
    <source>
        <dbReference type="EMBL" id="AKJ30733.1"/>
    </source>
</evidence>
<feature type="repeat" description="ANK" evidence="3">
    <location>
        <begin position="197"/>
        <end position="229"/>
    </location>
</feature>
<evidence type="ECO:0000256" key="3">
    <source>
        <dbReference type="PROSITE-ProRule" id="PRU00023"/>
    </source>
</evidence>
<dbReference type="Proteomes" id="UP000035352">
    <property type="component" value="Chromosome"/>
</dbReference>
<feature type="repeat" description="ANK" evidence="3">
    <location>
        <begin position="230"/>
        <end position="258"/>
    </location>
</feature>
<dbReference type="AlphaFoldDB" id="A0A0G3BRW9"/>
<accession>A0A0G3BRW9</accession>
<dbReference type="STRING" id="413882.AAW51_4042"/>
<dbReference type="PANTHER" id="PTHR24198:SF165">
    <property type="entry name" value="ANKYRIN REPEAT-CONTAINING PROTEIN-RELATED"/>
    <property type="match status" value="1"/>
</dbReference>
<keyword evidence="1" id="KW-0677">Repeat</keyword>
<keyword evidence="2 3" id="KW-0040">ANK repeat</keyword>
<proteinExistence type="predicted"/>
<dbReference type="InterPro" id="IPR036770">
    <property type="entry name" value="Ankyrin_rpt-contain_sf"/>
</dbReference>
<dbReference type="InterPro" id="IPR002110">
    <property type="entry name" value="Ankyrin_rpt"/>
</dbReference>
<organism evidence="4 5">
    <name type="scientific">Caldimonas brevitalea</name>
    <dbReference type="NCBI Taxonomy" id="413882"/>
    <lineage>
        <taxon>Bacteria</taxon>
        <taxon>Pseudomonadati</taxon>
        <taxon>Pseudomonadota</taxon>
        <taxon>Betaproteobacteria</taxon>
        <taxon>Burkholderiales</taxon>
        <taxon>Sphaerotilaceae</taxon>
        <taxon>Caldimonas</taxon>
    </lineage>
</organism>
<dbReference type="RefSeq" id="WP_053013790.1">
    <property type="nucleotide sequence ID" value="NZ_CP011371.1"/>
</dbReference>
<dbReference type="Pfam" id="PF12796">
    <property type="entry name" value="Ank_2"/>
    <property type="match status" value="2"/>
</dbReference>
<sequence>MISVRQAVVAVLAMAVAQIGCTAPIKPVGMERCPDVEVPVDFDPTSPASLQKTRLIGPRIFNALGKGSRAELKRLLAEGENPNVCAYNLSLLSLSAFNGDVEEVRILLDGGAHPDKPLSPEGQSPLLTALGMGRYEVAQLLVSRGANVMQASHGGLTALHQLATALPPEAGHVEAQLALARVFLDRGIPVDALATVHRTSPLMMAAIQGNRPLVALLLQRGADPQLRNAKGQTALSYAQKRGHTEVVELLTAAAAARR</sequence>
<dbReference type="OrthoDB" id="5441773at2"/>
<evidence type="ECO:0000256" key="1">
    <source>
        <dbReference type="ARBA" id="ARBA00022737"/>
    </source>
</evidence>
<gene>
    <name evidence="4" type="ORF">AAW51_4042</name>
</gene>
<protein>
    <submittedName>
        <fullName evidence="4">Uncharacterized protein</fullName>
    </submittedName>
</protein>
<keyword evidence="5" id="KW-1185">Reference proteome</keyword>
<dbReference type="KEGG" id="pbh:AAW51_4042"/>
<reference evidence="4 5" key="1">
    <citation type="submission" date="2015-05" db="EMBL/GenBank/DDBJ databases">
        <authorList>
            <person name="Tang B."/>
            <person name="Yu Y."/>
        </authorList>
    </citation>
    <scope>NUCLEOTIDE SEQUENCE [LARGE SCALE GENOMIC DNA]</scope>
    <source>
        <strain evidence="4 5">DSM 7029</strain>
    </source>
</reference>
<dbReference type="PROSITE" id="PS50297">
    <property type="entry name" value="ANK_REP_REGION"/>
    <property type="match status" value="3"/>
</dbReference>
<dbReference type="PANTHER" id="PTHR24198">
    <property type="entry name" value="ANKYRIN REPEAT AND PROTEIN KINASE DOMAIN-CONTAINING PROTEIN"/>
    <property type="match status" value="1"/>
</dbReference>
<dbReference type="EMBL" id="CP011371">
    <property type="protein sequence ID" value="AKJ30733.1"/>
    <property type="molecule type" value="Genomic_DNA"/>
</dbReference>
<feature type="repeat" description="ANK" evidence="3">
    <location>
        <begin position="121"/>
        <end position="153"/>
    </location>
</feature>
<dbReference type="Gene3D" id="1.25.40.20">
    <property type="entry name" value="Ankyrin repeat-containing domain"/>
    <property type="match status" value="2"/>
</dbReference>
<evidence type="ECO:0000256" key="2">
    <source>
        <dbReference type="ARBA" id="ARBA00023043"/>
    </source>
</evidence>
<name>A0A0G3BRW9_9BURK</name>
<dbReference type="SUPFAM" id="SSF48403">
    <property type="entry name" value="Ankyrin repeat"/>
    <property type="match status" value="1"/>
</dbReference>
<dbReference type="SMART" id="SM00248">
    <property type="entry name" value="ANK"/>
    <property type="match status" value="5"/>
</dbReference>
<dbReference type="PROSITE" id="PS50088">
    <property type="entry name" value="ANK_REPEAT"/>
    <property type="match status" value="3"/>
</dbReference>
<evidence type="ECO:0000313" key="5">
    <source>
        <dbReference type="Proteomes" id="UP000035352"/>
    </source>
</evidence>